<proteinExistence type="predicted"/>
<evidence type="ECO:0000313" key="2">
    <source>
        <dbReference type="EMBL" id="CAL1526740.1"/>
    </source>
</evidence>
<accession>A0AAV2GZA1</accession>
<feature type="compositionally biased region" description="Low complexity" evidence="1">
    <location>
        <begin position="42"/>
        <end position="57"/>
    </location>
</feature>
<evidence type="ECO:0000256" key="1">
    <source>
        <dbReference type="SAM" id="MobiDB-lite"/>
    </source>
</evidence>
<organism evidence="2 3">
    <name type="scientific">Lymnaea stagnalis</name>
    <name type="common">Great pond snail</name>
    <name type="synonym">Helix stagnalis</name>
    <dbReference type="NCBI Taxonomy" id="6523"/>
    <lineage>
        <taxon>Eukaryota</taxon>
        <taxon>Metazoa</taxon>
        <taxon>Spiralia</taxon>
        <taxon>Lophotrochozoa</taxon>
        <taxon>Mollusca</taxon>
        <taxon>Gastropoda</taxon>
        <taxon>Heterobranchia</taxon>
        <taxon>Euthyneura</taxon>
        <taxon>Panpulmonata</taxon>
        <taxon>Hygrophila</taxon>
        <taxon>Lymnaeoidea</taxon>
        <taxon>Lymnaeidae</taxon>
        <taxon>Lymnaea</taxon>
    </lineage>
</organism>
<evidence type="ECO:0000313" key="3">
    <source>
        <dbReference type="Proteomes" id="UP001497497"/>
    </source>
</evidence>
<dbReference type="Proteomes" id="UP001497497">
    <property type="component" value="Unassembled WGS sequence"/>
</dbReference>
<dbReference type="AlphaFoldDB" id="A0AAV2GZA1"/>
<feature type="region of interest" description="Disordered" evidence="1">
    <location>
        <begin position="23"/>
        <end position="65"/>
    </location>
</feature>
<comment type="caution">
    <text evidence="2">The sequence shown here is derived from an EMBL/GenBank/DDBJ whole genome shotgun (WGS) entry which is preliminary data.</text>
</comment>
<dbReference type="EMBL" id="CAXITT010000008">
    <property type="protein sequence ID" value="CAL1526740.1"/>
    <property type="molecule type" value="Genomic_DNA"/>
</dbReference>
<name>A0AAV2GZA1_LYMST</name>
<sequence>MFLLTALITSILCRQRRLMVQRASWSDSPQYLSEPPDPSEYATSSAASLSSDLTRSSVNLVGRHS</sequence>
<protein>
    <submittedName>
        <fullName evidence="2">Uncharacterized protein</fullName>
    </submittedName>
</protein>
<gene>
    <name evidence="2" type="ORF">GSLYS_00000917001</name>
</gene>
<keyword evidence="3" id="KW-1185">Reference proteome</keyword>
<reference evidence="2 3" key="1">
    <citation type="submission" date="2024-04" db="EMBL/GenBank/DDBJ databases">
        <authorList>
            <consortium name="Genoscope - CEA"/>
            <person name="William W."/>
        </authorList>
    </citation>
    <scope>NUCLEOTIDE SEQUENCE [LARGE SCALE GENOMIC DNA]</scope>
</reference>